<reference evidence="3 4" key="1">
    <citation type="submission" date="2019-06" db="EMBL/GenBank/DDBJ databases">
        <title>Sequencing the genomes of 1000 actinobacteria strains.</title>
        <authorList>
            <person name="Klenk H.-P."/>
        </authorList>
    </citation>
    <scope>NUCLEOTIDE SEQUENCE [LARGE SCALE GENOMIC DNA]</scope>
    <source>
        <strain evidence="3 4">DSM 45679</strain>
    </source>
</reference>
<dbReference type="SUPFAM" id="SSF53474">
    <property type="entry name" value="alpha/beta-Hydrolases"/>
    <property type="match status" value="1"/>
</dbReference>
<dbReference type="Pfam" id="PF04738">
    <property type="entry name" value="Lant_dehydr_N"/>
    <property type="match status" value="1"/>
</dbReference>
<gene>
    <name evidence="3" type="ORF">FB471_1517</name>
</gene>
<organism evidence="3 4">
    <name type="scientific">Amycolatopsis cihanbeyliensis</name>
    <dbReference type="NCBI Taxonomy" id="1128664"/>
    <lineage>
        <taxon>Bacteria</taxon>
        <taxon>Bacillati</taxon>
        <taxon>Actinomycetota</taxon>
        <taxon>Actinomycetes</taxon>
        <taxon>Pseudonocardiales</taxon>
        <taxon>Pseudonocardiaceae</taxon>
        <taxon>Amycolatopsis</taxon>
    </lineage>
</organism>
<evidence type="ECO:0000313" key="3">
    <source>
        <dbReference type="EMBL" id="TQJ01801.1"/>
    </source>
</evidence>
<keyword evidence="4" id="KW-1185">Reference proteome</keyword>
<evidence type="ECO:0000259" key="2">
    <source>
        <dbReference type="Pfam" id="PF04738"/>
    </source>
</evidence>
<dbReference type="OrthoDB" id="8428173at2"/>
<dbReference type="InterPro" id="IPR001031">
    <property type="entry name" value="Thioesterase"/>
</dbReference>
<evidence type="ECO:0000313" key="4">
    <source>
        <dbReference type="Proteomes" id="UP000320876"/>
    </source>
</evidence>
<dbReference type="Proteomes" id="UP000320876">
    <property type="component" value="Unassembled WGS sequence"/>
</dbReference>
<dbReference type="AlphaFoldDB" id="A0A542DFK2"/>
<dbReference type="Gene3D" id="3.40.50.1820">
    <property type="entry name" value="alpha/beta hydrolase"/>
    <property type="match status" value="1"/>
</dbReference>
<dbReference type="RefSeq" id="WP_141996618.1">
    <property type="nucleotide sequence ID" value="NZ_VFML01000001.1"/>
</dbReference>
<sequence>MTVPELFTGTRGASTSAILFCFPPAGSGPEEFHGWRRLIPSTVDVRVLAVPEGEHAIAEAVLAEADRPYACYGHGDGGPLALEVVRRLHGRGAPLPLRCYLGGARQPEPPDPLPVPLVDLAGAGDVVAALVADLDKALAPGVPLVPLPGTRWQVWSAGMLRTAGFPAAGLDLLGAPECARVADAHLDGHTDRDAFLDAFGTAARAVGARLAGVAADPLFREAVSWQNPGAVTALDKLASADVDGRSTSKRREREKIVARYWSRYCGKNDSIGFFGPVCWIGVAEVPDAVHAEPGPGLIRGRVVRLEWWALTAFADSYETDPEVRAWFPLTMQPHHALRDGSLLRPADPPLRLDRAEATLLALCTGDRPACEVARLATADPDSGLRKETDVYLLAERLRRQGLLRWRLDLPYDLTAEDFVRSWIERIDDGDVRARVGAEFRRITAARDRVAAAAGEADLLRAAVAELDTEFHAVTGVSPRQRAGETYAGRALCYEDTERDLDLTIGEPVLAALAGPLDLLLRAARWLTVAIAEAYRDAFRVLYKELAEELGTGNVPLGELWFLANGLVYGVGERPVDAVMTEFVRRWSTLLGLDSGAGDTSRVELTSAELAEPAARAFPAETPGWSGGRLHSPDLNLCAASLAELRRGEFTAVLGELHAAWLTCSSGFFVDFHPDRAALVDAVHRDLGHRTVPLYPTDFPMLTARLADLLVGPQDRRVGHAPAPVWDPARVLPVSGLTVTEQDGELLASDEHGSSWPLVELFGEFLGTFAADAYKLVGSAAHTPRISIDRLVVARETWRTTIEATGLSDVDDYAGRYLAARGLRRELDLPERVFVKVGTEVKPCYLDLTSPVSVSALCTMLRTARVANGPGVPVTITELLPTPEQAWVTDAEGRGYYSELRLHVRDPRTAPRHGSER</sequence>
<comment type="caution">
    <text evidence="3">The sequence shown here is derived from an EMBL/GenBank/DDBJ whole genome shotgun (WGS) entry which is preliminary data.</text>
</comment>
<dbReference type="InterPro" id="IPR029058">
    <property type="entry name" value="AB_hydrolase_fold"/>
</dbReference>
<feature type="domain" description="Lantibiotic dehydratase N-terminal" evidence="2">
    <location>
        <begin position="215"/>
        <end position="690"/>
    </location>
</feature>
<dbReference type="EMBL" id="VFML01000001">
    <property type="protein sequence ID" value="TQJ01801.1"/>
    <property type="molecule type" value="Genomic_DNA"/>
</dbReference>
<feature type="domain" description="Thioesterase" evidence="1">
    <location>
        <begin position="18"/>
        <end position="94"/>
    </location>
</feature>
<proteinExistence type="predicted"/>
<accession>A0A542DFK2</accession>
<dbReference type="InterPro" id="IPR006827">
    <property type="entry name" value="Lant_deHydtase_N"/>
</dbReference>
<dbReference type="Pfam" id="PF00975">
    <property type="entry name" value="Thioesterase"/>
    <property type="match status" value="1"/>
</dbReference>
<name>A0A542DFK2_AMYCI</name>
<evidence type="ECO:0000259" key="1">
    <source>
        <dbReference type="Pfam" id="PF00975"/>
    </source>
</evidence>
<protein>
    <submittedName>
        <fullName evidence="3">Lantibiotic biosynthesis dehydratase-like protein</fullName>
    </submittedName>
</protein>